<organism evidence="2 3">
    <name type="scientific">Lacrimispora algidixylanolytica</name>
    <dbReference type="NCBI Taxonomy" id="94868"/>
    <lineage>
        <taxon>Bacteria</taxon>
        <taxon>Bacillati</taxon>
        <taxon>Bacillota</taxon>
        <taxon>Clostridia</taxon>
        <taxon>Lachnospirales</taxon>
        <taxon>Lachnospiraceae</taxon>
        <taxon>Lacrimispora</taxon>
    </lineage>
</organism>
<dbReference type="InterPro" id="IPR050793">
    <property type="entry name" value="CMP-NeuNAc_synthase"/>
</dbReference>
<accession>A0A419TCQ0</accession>
<dbReference type="Proteomes" id="UP000284277">
    <property type="component" value="Unassembled WGS sequence"/>
</dbReference>
<keyword evidence="3" id="KW-1185">Reference proteome</keyword>
<dbReference type="OrthoDB" id="9805604at2"/>
<dbReference type="GO" id="GO:0008781">
    <property type="term" value="F:N-acylneuraminate cytidylyltransferase activity"/>
    <property type="evidence" value="ECO:0007669"/>
    <property type="project" value="TreeGrafter"/>
</dbReference>
<proteinExistence type="predicted"/>
<name>A0A419TCQ0_9FIRM</name>
<reference evidence="2 3" key="1">
    <citation type="submission" date="2016-08" db="EMBL/GenBank/DDBJ databases">
        <title>A new outlook on sporulation: Clostridium algidixylanolyticum.</title>
        <authorList>
            <person name="Poppleton D.I."/>
            <person name="Gribaldo S."/>
        </authorList>
    </citation>
    <scope>NUCLEOTIDE SEQUENCE [LARGE SCALE GENOMIC DNA]</scope>
    <source>
        <strain evidence="2 3">SPL73</strain>
    </source>
</reference>
<comment type="caution">
    <text evidence="2">The sequence shown here is derived from an EMBL/GenBank/DDBJ whole genome shotgun (WGS) entry which is preliminary data.</text>
</comment>
<dbReference type="PANTHER" id="PTHR21485:SF3">
    <property type="entry name" value="N-ACYLNEURAMINATE CYTIDYLYLTRANSFERASE"/>
    <property type="match status" value="1"/>
</dbReference>
<dbReference type="InterPro" id="IPR007235">
    <property type="entry name" value="Glyco_trans_28_C"/>
</dbReference>
<dbReference type="Pfam" id="PF04101">
    <property type="entry name" value="Glyco_tran_28_C"/>
    <property type="match status" value="1"/>
</dbReference>
<dbReference type="Pfam" id="PF02348">
    <property type="entry name" value="CTP_transf_3"/>
    <property type="match status" value="1"/>
</dbReference>
<keyword evidence="2" id="KW-0808">Transferase</keyword>
<gene>
    <name evidence="2" type="ORF">BET01_02690</name>
</gene>
<sequence length="533" mass="60795">MKILAVIPARAGSKGIPNKNIRIVNGKPLISYCIENALNSKYITDVIITTDSPEIELLAGYYGVRYIHRKKELCVDSVALDAVVYDACKEFDADYIITLQPTSPTLQCSTLDGAIEYVIAKNLDTVISVVNKPHLAWVELDGQVIPDYEKRLNRQYLPKRFLEAGAFVISKAGVVFENSRIGKTVDVYEISETEAIDIDNFQDLISAENILRERKTAIIVNGNNLIGMGHICRMLELSDLFYHKPDIYYDSTITDKSSFGNTMYKLTGYDSLNDLLDYLRKENYQTIINDILDTESAYIKTLKQIPTKPYIVNFEDLGDGRLYADLVINALYKEEQSIQNIYFGERYYLIPKLFLLYKPIEIKEKVSNIFICFGGADPAKYTEKILSIICQSEYSGLNFTVVLGRAKTNHVELQKNISYTNIRILYDVKNMPELMSQNDIGITSRGRTCYELASLGIPTIAMSQNEREERHQFASNENGFMYLGREVTENIIKKELDKLILANVIKRKSMQQLMLKHDLKKGRERIKNLIDSL</sequence>
<dbReference type="PANTHER" id="PTHR21485">
    <property type="entry name" value="HAD SUPERFAMILY MEMBERS CMAS AND KDSC"/>
    <property type="match status" value="1"/>
</dbReference>
<dbReference type="AlphaFoldDB" id="A0A419TCQ0"/>
<evidence type="ECO:0000313" key="3">
    <source>
        <dbReference type="Proteomes" id="UP000284277"/>
    </source>
</evidence>
<dbReference type="RefSeq" id="WP_120195206.1">
    <property type="nucleotide sequence ID" value="NZ_MCIA01000001.1"/>
</dbReference>
<evidence type="ECO:0000313" key="2">
    <source>
        <dbReference type="EMBL" id="RKD35269.1"/>
    </source>
</evidence>
<dbReference type="GO" id="GO:0016758">
    <property type="term" value="F:hexosyltransferase activity"/>
    <property type="evidence" value="ECO:0007669"/>
    <property type="project" value="InterPro"/>
</dbReference>
<feature type="domain" description="Glycosyl transferase family 28 C-terminal" evidence="1">
    <location>
        <begin position="373"/>
        <end position="504"/>
    </location>
</feature>
<dbReference type="Gene3D" id="3.90.550.10">
    <property type="entry name" value="Spore Coat Polysaccharide Biosynthesis Protein SpsA, Chain A"/>
    <property type="match status" value="1"/>
</dbReference>
<protein>
    <submittedName>
        <fullName evidence="2">Cytidyltransferase</fullName>
    </submittedName>
</protein>
<dbReference type="InterPro" id="IPR003329">
    <property type="entry name" value="Cytidylyl_trans"/>
</dbReference>
<dbReference type="SUPFAM" id="SSF53448">
    <property type="entry name" value="Nucleotide-diphospho-sugar transferases"/>
    <property type="match status" value="1"/>
</dbReference>
<dbReference type="Gene3D" id="3.40.50.11190">
    <property type="match status" value="1"/>
</dbReference>
<dbReference type="InterPro" id="IPR029044">
    <property type="entry name" value="Nucleotide-diphossugar_trans"/>
</dbReference>
<dbReference type="SUPFAM" id="SSF53756">
    <property type="entry name" value="UDP-Glycosyltransferase/glycogen phosphorylase"/>
    <property type="match status" value="1"/>
</dbReference>
<dbReference type="EMBL" id="MCIA01000001">
    <property type="protein sequence ID" value="RKD35269.1"/>
    <property type="molecule type" value="Genomic_DNA"/>
</dbReference>
<evidence type="ECO:0000259" key="1">
    <source>
        <dbReference type="Pfam" id="PF04101"/>
    </source>
</evidence>
<dbReference type="CDD" id="cd02513">
    <property type="entry name" value="CMP-NeuAc_Synthase"/>
    <property type="match status" value="1"/>
</dbReference>
<dbReference type="Gene3D" id="3.40.50.2000">
    <property type="entry name" value="Glycogen Phosphorylase B"/>
    <property type="match status" value="1"/>
</dbReference>